<proteinExistence type="predicted"/>
<dbReference type="EMBL" id="MK072248">
    <property type="protein sequence ID" value="AYV80754.1"/>
    <property type="molecule type" value="Genomic_DNA"/>
</dbReference>
<name>A0A3G5A2M4_9VIRU</name>
<organism evidence="2">
    <name type="scientific">Harvfovirus sp</name>
    <dbReference type="NCBI Taxonomy" id="2487768"/>
    <lineage>
        <taxon>Viruses</taxon>
        <taxon>Varidnaviria</taxon>
        <taxon>Bamfordvirae</taxon>
        <taxon>Nucleocytoviricota</taxon>
        <taxon>Megaviricetes</taxon>
        <taxon>Imitervirales</taxon>
        <taxon>Mimiviridae</taxon>
        <taxon>Klosneuvirinae</taxon>
    </lineage>
</organism>
<gene>
    <name evidence="2" type="ORF">Harvfovirus6_4</name>
</gene>
<keyword evidence="1" id="KW-1133">Transmembrane helix</keyword>
<protein>
    <submittedName>
        <fullName evidence="2">Uncharacterized protein</fullName>
    </submittedName>
</protein>
<reference evidence="2" key="1">
    <citation type="submission" date="2018-10" db="EMBL/GenBank/DDBJ databases">
        <title>Hidden diversity of soil giant viruses.</title>
        <authorList>
            <person name="Schulz F."/>
            <person name="Alteio L."/>
            <person name="Goudeau D."/>
            <person name="Ryan E.M."/>
            <person name="Malmstrom R.R."/>
            <person name="Blanchard J."/>
            <person name="Woyke T."/>
        </authorList>
    </citation>
    <scope>NUCLEOTIDE SEQUENCE</scope>
    <source>
        <strain evidence="2">HAV1</strain>
    </source>
</reference>
<accession>A0A3G5A2M4</accession>
<keyword evidence="1" id="KW-0812">Transmembrane</keyword>
<sequence length="287" mass="33232">MWVKIDVVNVLGSSWENLGRYIMSNIFCRDISIFPTRLRPIFYVTGECVIVIDFVNGRLISVVVEEFKGDWRGVEVCRVEEKIYINSVEIDLVRGEVRGVDGVVVPGEKQIYQMRGDDGSSHSIEWEDGSEIAWIKEMVKLHPRENDPSGFFKNYFCAKDGDDLCIERICRDDRSYKSLKDPFFRNIDRWCLCEDNVLMLLVWIDDPTFCQMLMFVDCNEVRVVGTLALGQNIPRLVGVDYIFGELKVGKKDFMILKARYVPLMVDVILQPLAEIVFFYLFGERSDN</sequence>
<feature type="transmembrane region" description="Helical" evidence="1">
    <location>
        <begin position="260"/>
        <end position="281"/>
    </location>
</feature>
<evidence type="ECO:0000313" key="2">
    <source>
        <dbReference type="EMBL" id="AYV80754.1"/>
    </source>
</evidence>
<evidence type="ECO:0000256" key="1">
    <source>
        <dbReference type="SAM" id="Phobius"/>
    </source>
</evidence>
<keyword evidence="1" id="KW-0472">Membrane</keyword>